<name>A0ABN7WFJ1_GIGMA</name>
<gene>
    <name evidence="1" type="ORF">GMARGA_LOCUS30177</name>
</gene>
<evidence type="ECO:0000313" key="2">
    <source>
        <dbReference type="Proteomes" id="UP000789901"/>
    </source>
</evidence>
<organism evidence="1 2">
    <name type="scientific">Gigaspora margarita</name>
    <dbReference type="NCBI Taxonomy" id="4874"/>
    <lineage>
        <taxon>Eukaryota</taxon>
        <taxon>Fungi</taxon>
        <taxon>Fungi incertae sedis</taxon>
        <taxon>Mucoromycota</taxon>
        <taxon>Glomeromycotina</taxon>
        <taxon>Glomeromycetes</taxon>
        <taxon>Diversisporales</taxon>
        <taxon>Gigasporaceae</taxon>
        <taxon>Gigaspora</taxon>
    </lineage>
</organism>
<feature type="non-terminal residue" evidence="1">
    <location>
        <position position="1"/>
    </location>
</feature>
<dbReference type="InterPro" id="IPR043504">
    <property type="entry name" value="Peptidase_S1_PA_chymotrypsin"/>
</dbReference>
<proteinExistence type="predicted"/>
<dbReference type="EMBL" id="CAJVQB010042014">
    <property type="protein sequence ID" value="CAG8830033.1"/>
    <property type="molecule type" value="Genomic_DNA"/>
</dbReference>
<protein>
    <submittedName>
        <fullName evidence="1">31465_t:CDS:1</fullName>
    </submittedName>
</protein>
<sequence length="180" mass="20430">AFDFFGVVREFRYFGIDFALIEKFNDDFKLNPMIRSSVDEFPSSIIDTFNINVPIPVGHHLCISGYASHTKCGDVTIADARASLRPLRPGVQSDSFDHMIRAKIPSSNRDVGGAVFSNEYHNETIFTLVHGILTSTELERYSKAAGSVVIQPLRRIINFPLTRPIFENLRYIDLDTYRQL</sequence>
<accession>A0ABN7WFJ1</accession>
<comment type="caution">
    <text evidence="1">The sequence shown here is derived from an EMBL/GenBank/DDBJ whole genome shotgun (WGS) entry which is preliminary data.</text>
</comment>
<evidence type="ECO:0000313" key="1">
    <source>
        <dbReference type="EMBL" id="CAG8830033.1"/>
    </source>
</evidence>
<keyword evidence="2" id="KW-1185">Reference proteome</keyword>
<reference evidence="1 2" key="1">
    <citation type="submission" date="2021-06" db="EMBL/GenBank/DDBJ databases">
        <authorList>
            <person name="Kallberg Y."/>
            <person name="Tangrot J."/>
            <person name="Rosling A."/>
        </authorList>
    </citation>
    <scope>NUCLEOTIDE SEQUENCE [LARGE SCALE GENOMIC DNA]</scope>
    <source>
        <strain evidence="1 2">120-4 pot B 10/14</strain>
    </source>
</reference>
<dbReference type="Gene3D" id="2.40.10.10">
    <property type="entry name" value="Trypsin-like serine proteases"/>
    <property type="match status" value="1"/>
</dbReference>
<dbReference type="Proteomes" id="UP000789901">
    <property type="component" value="Unassembled WGS sequence"/>
</dbReference>